<accession>A0A6C1B6Z9</accession>
<evidence type="ECO:0000256" key="2">
    <source>
        <dbReference type="ARBA" id="ARBA00008000"/>
    </source>
</evidence>
<keyword evidence="7" id="KW-1185">Reference proteome</keyword>
<dbReference type="InterPro" id="IPR051264">
    <property type="entry name" value="FAD-oxidored/transferase_4"/>
</dbReference>
<dbReference type="KEGG" id="azq:G3580_10710"/>
<dbReference type="SUPFAM" id="SSF56176">
    <property type="entry name" value="FAD-binding/transporter-associated domain-like"/>
    <property type="match status" value="1"/>
</dbReference>
<dbReference type="Gene3D" id="3.30.70.2740">
    <property type="match status" value="1"/>
</dbReference>
<dbReference type="InterPro" id="IPR016167">
    <property type="entry name" value="FAD-bd_PCMH_sub1"/>
</dbReference>
<dbReference type="Gene3D" id="3.30.465.10">
    <property type="match status" value="1"/>
</dbReference>
<dbReference type="PANTHER" id="PTHR43716">
    <property type="entry name" value="D-2-HYDROXYGLUTARATE DEHYDROGENASE, MITOCHONDRIAL"/>
    <property type="match status" value="1"/>
</dbReference>
<keyword evidence="3" id="KW-0285">Flavoprotein</keyword>
<comment type="cofactor">
    <cofactor evidence="1">
        <name>FAD</name>
        <dbReference type="ChEBI" id="CHEBI:57692"/>
    </cofactor>
</comment>
<dbReference type="GO" id="GO:0022904">
    <property type="term" value="P:respiratory electron transport chain"/>
    <property type="evidence" value="ECO:0007669"/>
    <property type="project" value="TreeGrafter"/>
</dbReference>
<reference evidence="6" key="1">
    <citation type="submission" date="2020-02" db="EMBL/GenBank/DDBJ databases">
        <title>Nitrogenibacter mangrovi gen. nov., sp. nov. isolated from mangrove sediment, a denitrifying betaproteobacterium.</title>
        <authorList>
            <person name="Liao H."/>
            <person name="Tian Y."/>
        </authorList>
    </citation>
    <scope>NUCLEOTIDE SEQUENCE [LARGE SCALE GENOMIC DNA]</scope>
    <source>
        <strain evidence="6">M9-3-2</strain>
    </source>
</reference>
<dbReference type="GO" id="GO:0003824">
    <property type="term" value="F:catalytic activity"/>
    <property type="evidence" value="ECO:0007669"/>
    <property type="project" value="InterPro"/>
</dbReference>
<dbReference type="Pfam" id="PF01565">
    <property type="entry name" value="FAD_binding_4"/>
    <property type="match status" value="1"/>
</dbReference>
<dbReference type="RefSeq" id="WP_173765370.1">
    <property type="nucleotide sequence ID" value="NZ_CP048836.1"/>
</dbReference>
<dbReference type="GO" id="GO:0071949">
    <property type="term" value="F:FAD binding"/>
    <property type="evidence" value="ECO:0007669"/>
    <property type="project" value="InterPro"/>
</dbReference>
<dbReference type="Gene3D" id="1.10.45.10">
    <property type="entry name" value="Vanillyl-alcohol Oxidase, Chain A, domain 4"/>
    <property type="match status" value="1"/>
</dbReference>
<dbReference type="AlphaFoldDB" id="A0A6C1B6Z9"/>
<protein>
    <submittedName>
        <fullName evidence="6">FAD-binding oxidoreductase</fullName>
    </submittedName>
</protein>
<dbReference type="InterPro" id="IPR036318">
    <property type="entry name" value="FAD-bd_PCMH-like_sf"/>
</dbReference>
<keyword evidence="4" id="KW-0274">FAD</keyword>
<dbReference type="Gene3D" id="3.30.43.10">
    <property type="entry name" value="Uridine Diphospho-n-acetylenolpyruvylglucosamine Reductase, domain 2"/>
    <property type="match status" value="1"/>
</dbReference>
<evidence type="ECO:0000256" key="1">
    <source>
        <dbReference type="ARBA" id="ARBA00001974"/>
    </source>
</evidence>
<evidence type="ECO:0000256" key="3">
    <source>
        <dbReference type="ARBA" id="ARBA00022630"/>
    </source>
</evidence>
<dbReference type="InterPro" id="IPR006094">
    <property type="entry name" value="Oxid_FAD_bind_N"/>
</dbReference>
<dbReference type="Gene3D" id="3.30.70.2190">
    <property type="match status" value="1"/>
</dbReference>
<proteinExistence type="inferred from homology"/>
<feature type="domain" description="FAD-binding PCMH-type" evidence="5">
    <location>
        <begin position="36"/>
        <end position="217"/>
    </location>
</feature>
<evidence type="ECO:0000256" key="4">
    <source>
        <dbReference type="ARBA" id="ARBA00022827"/>
    </source>
</evidence>
<organism evidence="6 7">
    <name type="scientific">Nitrogeniibacter mangrovi</name>
    <dbReference type="NCBI Taxonomy" id="2016596"/>
    <lineage>
        <taxon>Bacteria</taxon>
        <taxon>Pseudomonadati</taxon>
        <taxon>Pseudomonadota</taxon>
        <taxon>Betaproteobacteria</taxon>
        <taxon>Rhodocyclales</taxon>
        <taxon>Zoogloeaceae</taxon>
        <taxon>Nitrogeniibacter</taxon>
    </lineage>
</organism>
<dbReference type="PROSITE" id="PS51387">
    <property type="entry name" value="FAD_PCMH"/>
    <property type="match status" value="1"/>
</dbReference>
<dbReference type="PANTHER" id="PTHR43716:SF2">
    <property type="entry name" value="BLL6224 PROTEIN"/>
    <property type="match status" value="1"/>
</dbReference>
<evidence type="ECO:0000259" key="5">
    <source>
        <dbReference type="PROSITE" id="PS51387"/>
    </source>
</evidence>
<dbReference type="FunFam" id="1.10.45.10:FF:000001">
    <property type="entry name" value="D-lactate dehydrogenase mitochondrial"/>
    <property type="match status" value="1"/>
</dbReference>
<dbReference type="InterPro" id="IPR016169">
    <property type="entry name" value="FAD-bd_PCMH_sub2"/>
</dbReference>
<dbReference type="InterPro" id="IPR004113">
    <property type="entry name" value="FAD-bd_oxidored_4_C"/>
</dbReference>
<dbReference type="InterPro" id="IPR016164">
    <property type="entry name" value="FAD-linked_Oxase-like_C"/>
</dbReference>
<dbReference type="SUPFAM" id="SSF55103">
    <property type="entry name" value="FAD-linked oxidases, C-terminal domain"/>
    <property type="match status" value="1"/>
</dbReference>
<dbReference type="InterPro" id="IPR016171">
    <property type="entry name" value="Vanillyl_alc_oxidase_C-sub2"/>
</dbReference>
<dbReference type="EMBL" id="CP048836">
    <property type="protein sequence ID" value="QID18070.1"/>
    <property type="molecule type" value="Genomic_DNA"/>
</dbReference>
<dbReference type="Proteomes" id="UP000501991">
    <property type="component" value="Chromosome"/>
</dbReference>
<gene>
    <name evidence="6" type="ORF">G3580_10710</name>
</gene>
<comment type="similarity">
    <text evidence="2">Belongs to the FAD-binding oxidoreductase/transferase type 4 family.</text>
</comment>
<dbReference type="Pfam" id="PF02913">
    <property type="entry name" value="FAD-oxidase_C"/>
    <property type="match status" value="1"/>
</dbReference>
<sequence>MTRDLVAALRQSLGAPHVLTEAVATESFYEDWRGRYRGEALAVALPASTDEVAQVVSLCAGHGVSVVPQGGNTGLCGGATPRAEDGSVVVNLRRLNRVRRVDALDHTLIAEAGCTLAQIQAAAEAVDCLFPLSLASEGSCQIGGNVGTNAGGVHVLRYGTMRQLVMGLEVVLPDGRIWNGLRRLVKDNTGYDLKQLFIGAEGTLGVVTAASLRLFPRPAKRAVAWVRIADVGAALRLLDALRRRFGERVSAFELIGVEALEVVLRHIPGARCPTAETGAWAVLLEVADVDPDAPLTEMLEAVLMAQIETGSVVDVVIANSGAQEQTLWALRENISEAQRIEGFSIKHDISVPVSAIPAFVEAAGQAVLAAAPGARIVVFGHVGDGNLHYNLSSRDAAGNRELLERTRELNRIVHDVVDRFEGSISAEHGLGQLKRDEITRYKGAIELEMMGRIKHAVDPRGLMNPGKVLPDFDV</sequence>
<evidence type="ECO:0000313" key="6">
    <source>
        <dbReference type="EMBL" id="QID18070.1"/>
    </source>
</evidence>
<name>A0A6C1B6Z9_9RHOO</name>
<dbReference type="InterPro" id="IPR016166">
    <property type="entry name" value="FAD-bd_PCMH"/>
</dbReference>
<evidence type="ECO:0000313" key="7">
    <source>
        <dbReference type="Proteomes" id="UP000501991"/>
    </source>
</evidence>